<dbReference type="Proteomes" id="UP000070720">
    <property type="component" value="Chromosome 4"/>
</dbReference>
<dbReference type="InParanoid" id="I1S8D9"/>
<reference evidence="1 3" key="4">
    <citation type="journal article" date="2015" name="BMC Genomics">
        <title>The completed genome sequence of the pathogenic ascomycete fungus Fusarium graminearum.</title>
        <authorList>
            <person name="King R."/>
            <person name="Urban M."/>
            <person name="Hammond-Kosack M.C."/>
            <person name="Hassani-Pak K."/>
            <person name="Hammond-Kosack K.E."/>
        </authorList>
    </citation>
    <scope>NUCLEOTIDE SEQUENCE [LARGE SCALE GENOMIC DNA]</scope>
    <source>
        <strain evidence="3">ATCC MYA-4620 / CBS 123657 / FGSC 9075 / NRRL 31084 / PH-1</strain>
        <strain evidence="1">PH-1</strain>
    </source>
</reference>
<organism evidence="2">
    <name type="scientific">Gibberella zeae (strain ATCC MYA-4620 / CBS 123657 / FGSC 9075 / NRRL 31084 / PH-1)</name>
    <name type="common">Wheat head blight fungus</name>
    <name type="synonym">Fusarium graminearum</name>
    <dbReference type="NCBI Taxonomy" id="229533"/>
    <lineage>
        <taxon>Eukaryota</taxon>
        <taxon>Fungi</taxon>
        <taxon>Dikarya</taxon>
        <taxon>Ascomycota</taxon>
        <taxon>Pezizomycotina</taxon>
        <taxon>Sordariomycetes</taxon>
        <taxon>Hypocreomycetidae</taxon>
        <taxon>Hypocreales</taxon>
        <taxon>Nectriaceae</taxon>
        <taxon>Fusarium</taxon>
    </lineage>
</organism>
<reference evidence="2" key="5">
    <citation type="submission" date="2017-01" db="UniProtKB">
        <authorList>
            <consortium name="EnsemblFungi"/>
        </authorList>
    </citation>
    <scope>IDENTIFICATION</scope>
    <source>
        <strain evidence="2">PH-1 / ATCC MYA-4620 / FGSC 9075 / NRRL 31084</strain>
    </source>
</reference>
<dbReference type="EnsemblFungi" id="CEF85260">
    <property type="protein sequence ID" value="CEF85260"/>
    <property type="gene ID" value="FGRRES_13117"/>
</dbReference>
<dbReference type="EMBL" id="HG970335">
    <property type="protein sequence ID" value="CEF85260.1"/>
    <property type="molecule type" value="Genomic_DNA"/>
</dbReference>
<evidence type="ECO:0000313" key="1">
    <source>
        <dbReference type="EMBL" id="CEF85260.1"/>
    </source>
</evidence>
<dbReference type="AlphaFoldDB" id="I1S8D9"/>
<dbReference type="RefSeq" id="XP_011327058.1">
    <property type="nucleotide sequence ID" value="XM_011328756.1"/>
</dbReference>
<dbReference type="VEuPathDB" id="FungiDB:FGRAMPH1_01G24491"/>
<reference evidence="2 3" key="1">
    <citation type="journal article" date="2007" name="Science">
        <title>The Fusarium graminearum genome reveals a link between localized polymorphism and pathogen specialization.</title>
        <authorList>
            <person name="Cuomo C.A."/>
            <person name="Gueldener U."/>
            <person name="Xu J.-R."/>
            <person name="Trail F."/>
            <person name="Turgeon B.G."/>
            <person name="Di Pietro A."/>
            <person name="Walton J.D."/>
            <person name="Ma L.-J."/>
            <person name="Baker S.E."/>
            <person name="Rep M."/>
            <person name="Adam G."/>
            <person name="Antoniw J."/>
            <person name="Baldwin T."/>
            <person name="Calvo S.E."/>
            <person name="Chang Y.-L."/>
            <person name="DeCaprio D."/>
            <person name="Gale L.R."/>
            <person name="Gnerre S."/>
            <person name="Goswami R.S."/>
            <person name="Hammond-Kosack K."/>
            <person name="Harris L.J."/>
            <person name="Hilburn K."/>
            <person name="Kennell J.C."/>
            <person name="Kroken S."/>
            <person name="Magnuson J.K."/>
            <person name="Mannhaupt G."/>
            <person name="Mauceli E.W."/>
            <person name="Mewes H.-W."/>
            <person name="Mitterbauer R."/>
            <person name="Muehlbauer G."/>
            <person name="Muensterkoetter M."/>
            <person name="Nelson D."/>
            <person name="O'Donnell K."/>
            <person name="Ouellet T."/>
            <person name="Qi W."/>
            <person name="Quesneville H."/>
            <person name="Roncero M.I.G."/>
            <person name="Seong K.-Y."/>
            <person name="Tetko I.V."/>
            <person name="Urban M."/>
            <person name="Waalwijk C."/>
            <person name="Ward T.J."/>
            <person name="Yao J."/>
            <person name="Birren B.W."/>
            <person name="Kistler H.C."/>
        </authorList>
    </citation>
    <scope>NUCLEOTIDE SEQUENCE [LARGE SCALE GENOMIC DNA]</scope>
    <source>
        <strain evidence="3">ATCC MYA-4620 / CBS 123657 / FGSC 9075 / NRRL 31084 / PH-1</strain>
        <strain evidence="2">PH-1 / ATCC MYA-4620 / FGSC 9075 / NRRL 31084</strain>
    </source>
</reference>
<evidence type="ECO:0000313" key="3">
    <source>
        <dbReference type="Proteomes" id="UP000070720"/>
    </source>
</evidence>
<accession>I1S8D9</accession>
<dbReference type="KEGG" id="fgr:FGSG_13117"/>
<reference key="3">
    <citation type="submission" date="2014-02" db="EMBL/GenBank/DDBJ databases">
        <title>A revised Fusarium graminearum genomic reference sequence using whole shotgun re-sequencing.</title>
        <authorList>
            <person name="King R."/>
            <person name="Urban M."/>
            <person name="Hassani-Pak K."/>
            <person name="Hammond-Kosack K."/>
        </authorList>
    </citation>
    <scope>NUCLEOTIDE SEQUENCE</scope>
    <source>
        <strain>PH-1</strain>
    </source>
</reference>
<protein>
    <submittedName>
        <fullName evidence="1">Chromosome 4, complete genome</fullName>
    </submittedName>
</protein>
<gene>
    <name evidence="1" type="ORF">FGRAMPH1_01T24491</name>
</gene>
<name>I1S8D9_GIBZE</name>
<keyword evidence="3" id="KW-1185">Reference proteome</keyword>
<evidence type="ECO:0000313" key="2">
    <source>
        <dbReference type="EnsemblFungi" id="CEF85260"/>
    </source>
</evidence>
<sequence>MIWSVSGGQVASKVSEQLRNKFIKLIFSKRTLWPYQRPPDTECLMDQREPRTIDANVPWSSTWFSSSELNTTNLRCICHDDQSDGSRTVDFAIKEFMLLQPDFSSRML</sequence>
<proteinExistence type="predicted"/>
<dbReference type="HOGENOM" id="CLU_2197214_0_0_1"/>
<reference evidence="2 3" key="2">
    <citation type="journal article" date="2010" name="Nature">
        <title>Comparative genomics reveals mobile pathogenicity chromosomes in Fusarium.</title>
        <authorList>
            <person name="Ma L.J."/>
            <person name="van der Does H.C."/>
            <person name="Borkovich K.A."/>
            <person name="Coleman J.J."/>
            <person name="Daboussi M.J."/>
            <person name="Di Pietro A."/>
            <person name="Dufresne M."/>
            <person name="Freitag M."/>
            <person name="Grabherr M."/>
            <person name="Henrissat B."/>
            <person name="Houterman P.M."/>
            <person name="Kang S."/>
            <person name="Shim W.B."/>
            <person name="Woloshuk C."/>
            <person name="Xie X."/>
            <person name="Xu J.R."/>
            <person name="Antoniw J."/>
            <person name="Baker S.E."/>
            <person name="Bluhm B.H."/>
            <person name="Breakspear A."/>
            <person name="Brown D.W."/>
            <person name="Butchko R.A."/>
            <person name="Chapman S."/>
            <person name="Coulson R."/>
            <person name="Coutinho P.M."/>
            <person name="Danchin E.G."/>
            <person name="Diener A."/>
            <person name="Gale L.R."/>
            <person name="Gardiner D.M."/>
            <person name="Goff S."/>
            <person name="Hammond-Kosack K.E."/>
            <person name="Hilburn K."/>
            <person name="Hua-Van A."/>
            <person name="Jonkers W."/>
            <person name="Kazan K."/>
            <person name="Kodira C.D."/>
            <person name="Koehrsen M."/>
            <person name="Kumar L."/>
            <person name="Lee Y.H."/>
            <person name="Li L."/>
            <person name="Manners J.M."/>
            <person name="Miranda-Saavedra D."/>
            <person name="Mukherjee M."/>
            <person name="Park G."/>
            <person name="Park J."/>
            <person name="Park S.Y."/>
            <person name="Proctor R.H."/>
            <person name="Regev A."/>
            <person name="Ruiz-Roldan M.C."/>
            <person name="Sain D."/>
            <person name="Sakthikumar S."/>
            <person name="Sykes S."/>
            <person name="Schwartz D.C."/>
            <person name="Turgeon B.G."/>
            <person name="Wapinski I."/>
            <person name="Yoder O."/>
            <person name="Young S."/>
            <person name="Zeng Q."/>
            <person name="Zhou S."/>
            <person name="Galagan J."/>
            <person name="Cuomo C.A."/>
            <person name="Kistler H.C."/>
            <person name="Rep M."/>
        </authorList>
    </citation>
    <scope>GENOME REANNOTATION</scope>
    <source>
        <strain evidence="3">ATCC MYA-4620 / CBS 123657 / FGSC 9075 / NRRL 31084 / PH-1</strain>
        <strain evidence="2">PH-1 / ATCC MYA-4620 / FGSC 9075 / NRRL 31084</strain>
    </source>
</reference>